<accession>A0ABX5JKZ0</accession>
<sequence>MEDANLIIEIIEKNNDKELFRLLEGYNDIQKIDYKDKPILSYINIDDLFNAFLKTNGTTMYYLGGIIKDRYTFGKNELLCEKKFLEELLNKIDNYLKDNKYKLSSYNLEKEIKENILIALDEIKKRERLGETN</sequence>
<protein>
    <recommendedName>
        <fullName evidence="3">DUF4375 domain-containing protein</fullName>
    </recommendedName>
</protein>
<dbReference type="EMBL" id="MUXF01000010">
    <property type="protein sequence ID" value="PUE66436.1"/>
    <property type="molecule type" value="Genomic_DNA"/>
</dbReference>
<proteinExistence type="predicted"/>
<comment type="caution">
    <text evidence="1">The sequence shown here is derived from an EMBL/GenBank/DDBJ whole genome shotgun (WGS) entry which is preliminary data.</text>
</comment>
<evidence type="ECO:0000313" key="2">
    <source>
        <dbReference type="Proteomes" id="UP000251311"/>
    </source>
</evidence>
<dbReference type="Proteomes" id="UP000251311">
    <property type="component" value="Unassembled WGS sequence"/>
</dbReference>
<keyword evidence="2" id="KW-1185">Reference proteome</keyword>
<evidence type="ECO:0000313" key="1">
    <source>
        <dbReference type="EMBL" id="PUE66436.1"/>
    </source>
</evidence>
<organism evidence="1 2">
    <name type="scientific">Arcobacter lacus</name>
    <dbReference type="NCBI Taxonomy" id="1912876"/>
    <lineage>
        <taxon>Bacteria</taxon>
        <taxon>Pseudomonadati</taxon>
        <taxon>Campylobacterota</taxon>
        <taxon>Epsilonproteobacteria</taxon>
        <taxon>Campylobacterales</taxon>
        <taxon>Arcobacteraceae</taxon>
        <taxon>Arcobacter</taxon>
    </lineage>
</organism>
<reference evidence="1 2" key="1">
    <citation type="submission" date="2017-02" db="EMBL/GenBank/DDBJ databases">
        <title>Arcobacter lacus sp. nov., a new species isolated from reclaimed water.</title>
        <authorList>
            <person name="Figueras M.J."/>
            <person name="Perez-Cataluna A."/>
            <person name="Salas-Masso N."/>
        </authorList>
    </citation>
    <scope>NUCLEOTIDE SEQUENCE [LARGE SCALE GENOMIC DNA]</scope>
    <source>
        <strain evidence="1 2">RW43-9</strain>
    </source>
</reference>
<evidence type="ECO:0008006" key="3">
    <source>
        <dbReference type="Google" id="ProtNLM"/>
    </source>
</evidence>
<gene>
    <name evidence="1" type="ORF">B0175_06910</name>
</gene>
<name>A0ABX5JKZ0_9BACT</name>